<keyword evidence="3" id="KW-1185">Reference proteome</keyword>
<dbReference type="OrthoDB" id="4721224at2759"/>
<dbReference type="EMBL" id="DF977467">
    <property type="protein sequence ID" value="GAP85102.1"/>
    <property type="molecule type" value="Genomic_DNA"/>
</dbReference>
<accession>A0A1S7UPP2</accession>
<organism evidence="2">
    <name type="scientific">Rosellinia necatrix</name>
    <name type="common">White root-rot fungus</name>
    <dbReference type="NCBI Taxonomy" id="77044"/>
    <lineage>
        <taxon>Eukaryota</taxon>
        <taxon>Fungi</taxon>
        <taxon>Dikarya</taxon>
        <taxon>Ascomycota</taxon>
        <taxon>Pezizomycotina</taxon>
        <taxon>Sordariomycetes</taxon>
        <taxon>Xylariomycetidae</taxon>
        <taxon>Xylariales</taxon>
        <taxon>Xylariaceae</taxon>
        <taxon>Rosellinia</taxon>
    </lineage>
</organism>
<evidence type="ECO:0000313" key="2">
    <source>
        <dbReference type="EMBL" id="GAP85102.1"/>
    </source>
</evidence>
<dbReference type="AlphaFoldDB" id="A0A1S7UPP2"/>
<feature type="compositionally biased region" description="Acidic residues" evidence="1">
    <location>
        <begin position="62"/>
        <end position="71"/>
    </location>
</feature>
<evidence type="ECO:0000313" key="3">
    <source>
        <dbReference type="Proteomes" id="UP000054516"/>
    </source>
</evidence>
<dbReference type="Proteomes" id="UP000054516">
    <property type="component" value="Unassembled WGS sequence"/>
</dbReference>
<proteinExistence type="predicted"/>
<feature type="region of interest" description="Disordered" evidence="1">
    <location>
        <begin position="1"/>
        <end position="71"/>
    </location>
</feature>
<sequence>MASASTPATSFSGDHDCRRGREKQGTATPSLPSPQQTDCSNTEAKSTDSDDERTGDERTDDERTDDEHTDDEIIERAFQAIWSSFCALHTESYPAFHFSRPSAFDRLQERLNEHAGLSHFVADKVRLDWNADTCDLIIRLMPTFVHDNFQDSVKFILENGLDRVAQEYPELEATRRMIIPGGHSSVTGKGFNKSPDGQLAFKGAKISPLFLEVAYSQGEKTLLNKLHEYFAKAPGCTILSFDLDYATPSTRRAEGYAHGASVSLATSKPDPEDPEYVVVEALVESEMFQQAGQAVQGNLKIPFNLFVPLEQREDLPACAAAAGVNVNFADLARFLSDAEEQQRIRDATPEPSKPIKGIKWRKRNGSVEASTIAL</sequence>
<feature type="compositionally biased region" description="Basic and acidic residues" evidence="1">
    <location>
        <begin position="13"/>
        <end position="24"/>
    </location>
</feature>
<feature type="compositionally biased region" description="Polar residues" evidence="1">
    <location>
        <begin position="25"/>
        <end position="44"/>
    </location>
</feature>
<gene>
    <name evidence="2" type="ORF">SAMD00023353_2200310</name>
</gene>
<reference evidence="2" key="1">
    <citation type="submission" date="2016-03" db="EMBL/GenBank/DDBJ databases">
        <title>Draft genome sequence of Rosellinia necatrix.</title>
        <authorList>
            <person name="Kanematsu S."/>
        </authorList>
    </citation>
    <scope>NUCLEOTIDE SEQUENCE [LARGE SCALE GENOMIC DNA]</scope>
    <source>
        <strain evidence="2">W97</strain>
    </source>
</reference>
<feature type="compositionally biased region" description="Polar residues" evidence="1">
    <location>
        <begin position="1"/>
        <end position="12"/>
    </location>
</feature>
<protein>
    <submittedName>
        <fullName evidence="2">Uncharacterized protein</fullName>
    </submittedName>
</protein>
<name>A0A1S7UPP2_ROSNE</name>
<evidence type="ECO:0000256" key="1">
    <source>
        <dbReference type="SAM" id="MobiDB-lite"/>
    </source>
</evidence>